<dbReference type="WBParaSite" id="RSKR_0000881900.1">
    <property type="protein sequence ID" value="RSKR_0000881900.1"/>
    <property type="gene ID" value="RSKR_0000881900"/>
</dbReference>
<dbReference type="Proteomes" id="UP000095286">
    <property type="component" value="Unplaced"/>
</dbReference>
<accession>A0AC35U9W4</accession>
<evidence type="ECO:0000313" key="1">
    <source>
        <dbReference type="Proteomes" id="UP000095286"/>
    </source>
</evidence>
<reference evidence="2" key="1">
    <citation type="submission" date="2016-11" db="UniProtKB">
        <authorList>
            <consortium name="WormBaseParasite"/>
        </authorList>
    </citation>
    <scope>IDENTIFICATION</scope>
    <source>
        <strain evidence="2">KR3021</strain>
    </source>
</reference>
<name>A0AC35U9W4_9BILA</name>
<protein>
    <submittedName>
        <fullName evidence="2">PDZ domain-containing protein</fullName>
    </submittedName>
</protein>
<evidence type="ECO:0000313" key="2">
    <source>
        <dbReference type="WBParaSite" id="RSKR_0000881900.1"/>
    </source>
</evidence>
<organism evidence="1 2">
    <name type="scientific">Rhabditophanes sp. KR3021</name>
    <dbReference type="NCBI Taxonomy" id="114890"/>
    <lineage>
        <taxon>Eukaryota</taxon>
        <taxon>Metazoa</taxon>
        <taxon>Ecdysozoa</taxon>
        <taxon>Nematoda</taxon>
        <taxon>Chromadorea</taxon>
        <taxon>Rhabditida</taxon>
        <taxon>Tylenchina</taxon>
        <taxon>Panagrolaimomorpha</taxon>
        <taxon>Strongyloidoidea</taxon>
        <taxon>Alloionematidae</taxon>
        <taxon>Rhabditophanes</taxon>
    </lineage>
</organism>
<sequence>MKSACKKQKAQYAAMTKDNRKEKALTMKVMELIDANAISLNAELVVEYIDPTSPLMFYLILGDKFLEDSGRRLPPEAVTLPLQRTNAWCFKISRLINVMPISKKRFQGFPLDRIDPGSAYFCTELKKPANPKTKLGVICFGNRELLYILGTEADSVAEATFLEGDRILDVDGEKIQSSAHFTQIIEKGFEKNSQMSVAIERAVARPSVVKLRDFLMSWSVFMGAPLTDVIDATNKGIAKQKTQLKKKSILKIPGTKPATKQNVQINPKIETQEIISVVPNYTLLEAVPKK</sequence>
<proteinExistence type="predicted"/>